<evidence type="ECO:0000313" key="4">
    <source>
        <dbReference type="EMBL" id="MBA4501267.1"/>
    </source>
</evidence>
<evidence type="ECO:0000256" key="1">
    <source>
        <dbReference type="ARBA" id="ARBA00022553"/>
    </source>
</evidence>
<reference evidence="4 5" key="1">
    <citation type="submission" date="2020-07" db="EMBL/GenBank/DDBJ databases">
        <title>Bacterium isolated from marien macroalgae.</title>
        <authorList>
            <person name="Zhu K."/>
            <person name="Lu D."/>
            <person name="Du Z."/>
        </authorList>
    </citation>
    <scope>NUCLEOTIDE SEQUENCE [LARGE SCALE GENOMIC DNA]</scope>
    <source>
        <strain evidence="4 5">3-1745</strain>
    </source>
</reference>
<evidence type="ECO:0000259" key="3">
    <source>
        <dbReference type="PROSITE" id="PS50110"/>
    </source>
</evidence>
<dbReference type="SMART" id="SM00448">
    <property type="entry name" value="REC"/>
    <property type="match status" value="1"/>
</dbReference>
<evidence type="ECO:0000256" key="2">
    <source>
        <dbReference type="PROSITE-ProRule" id="PRU00169"/>
    </source>
</evidence>
<dbReference type="SUPFAM" id="SSF52172">
    <property type="entry name" value="CheY-like"/>
    <property type="match status" value="1"/>
</dbReference>
<sequence>MLNQDLCTSRKAAELLGVTPRTIQLWADSGILQSWKTPGGHRRFSLSTIENLATEIRSGEVTPSELKSRIEQADEPARGIISADMSASRHEAVPEAAAASGAVKIQVIEDEASLQRLYALTFRHWGLPINLKQASDGYQGLLELGQFDPELLVLDLNLPNIDGFSIIQALEQQGMLDQMHLIVVTALNQDRVQDRVDAVRPGIEVLPKPIPFERIRARVEKILAGR</sequence>
<dbReference type="InterPro" id="IPR010093">
    <property type="entry name" value="SinI_DNA-bd"/>
</dbReference>
<dbReference type="EMBL" id="JACEMT010000033">
    <property type="protein sequence ID" value="MBA4501267.1"/>
    <property type="molecule type" value="Genomic_DNA"/>
</dbReference>
<dbReference type="InterPro" id="IPR001789">
    <property type="entry name" value="Sig_transdc_resp-reg_receiver"/>
</dbReference>
<dbReference type="InterPro" id="IPR050595">
    <property type="entry name" value="Bact_response_regulator"/>
</dbReference>
<keyword evidence="5" id="KW-1185">Reference proteome</keyword>
<keyword evidence="1 2" id="KW-0597">Phosphoprotein</keyword>
<dbReference type="PANTHER" id="PTHR44591">
    <property type="entry name" value="STRESS RESPONSE REGULATOR PROTEIN 1"/>
    <property type="match status" value="1"/>
</dbReference>
<dbReference type="AlphaFoldDB" id="A0A7W2AB99"/>
<dbReference type="GO" id="GO:0003677">
    <property type="term" value="F:DNA binding"/>
    <property type="evidence" value="ECO:0007669"/>
    <property type="project" value="InterPro"/>
</dbReference>
<dbReference type="GO" id="GO:0000160">
    <property type="term" value="P:phosphorelay signal transduction system"/>
    <property type="evidence" value="ECO:0007669"/>
    <property type="project" value="InterPro"/>
</dbReference>
<dbReference type="CDD" id="cd04762">
    <property type="entry name" value="HTH_MerR-trunc"/>
    <property type="match status" value="1"/>
</dbReference>
<dbReference type="SUPFAM" id="SSF46955">
    <property type="entry name" value="Putative DNA-binding domain"/>
    <property type="match status" value="1"/>
</dbReference>
<dbReference type="Pfam" id="PF00072">
    <property type="entry name" value="Response_reg"/>
    <property type="match status" value="1"/>
</dbReference>
<organism evidence="4 5">
    <name type="scientific">Marinobacterium marinum</name>
    <dbReference type="NCBI Taxonomy" id="2756129"/>
    <lineage>
        <taxon>Bacteria</taxon>
        <taxon>Pseudomonadati</taxon>
        <taxon>Pseudomonadota</taxon>
        <taxon>Gammaproteobacteria</taxon>
        <taxon>Oceanospirillales</taxon>
        <taxon>Oceanospirillaceae</taxon>
        <taxon>Marinobacterium</taxon>
    </lineage>
</organism>
<accession>A0A7W2AB99</accession>
<dbReference type="Pfam" id="PF00376">
    <property type="entry name" value="MerR"/>
    <property type="match status" value="1"/>
</dbReference>
<dbReference type="Proteomes" id="UP000538931">
    <property type="component" value="Unassembled WGS sequence"/>
</dbReference>
<feature type="domain" description="Response regulatory" evidence="3">
    <location>
        <begin position="104"/>
        <end position="223"/>
    </location>
</feature>
<dbReference type="NCBIfam" id="TIGR01764">
    <property type="entry name" value="excise"/>
    <property type="match status" value="1"/>
</dbReference>
<proteinExistence type="predicted"/>
<feature type="modified residue" description="4-aspartylphosphate" evidence="2">
    <location>
        <position position="155"/>
    </location>
</feature>
<dbReference type="InterPro" id="IPR009061">
    <property type="entry name" value="DNA-bd_dom_put_sf"/>
</dbReference>
<dbReference type="PROSITE" id="PS50110">
    <property type="entry name" value="RESPONSE_REGULATORY"/>
    <property type="match status" value="1"/>
</dbReference>
<dbReference type="InterPro" id="IPR000551">
    <property type="entry name" value="MerR-type_HTH_dom"/>
</dbReference>
<dbReference type="Gene3D" id="1.10.1660.10">
    <property type="match status" value="1"/>
</dbReference>
<name>A0A7W2AB99_9GAMM</name>
<evidence type="ECO:0000313" key="5">
    <source>
        <dbReference type="Proteomes" id="UP000538931"/>
    </source>
</evidence>
<gene>
    <name evidence="4" type="ORF">H1S06_02660</name>
</gene>
<dbReference type="GO" id="GO:0006355">
    <property type="term" value="P:regulation of DNA-templated transcription"/>
    <property type="evidence" value="ECO:0007669"/>
    <property type="project" value="InterPro"/>
</dbReference>
<comment type="caution">
    <text evidence="4">The sequence shown here is derived from an EMBL/GenBank/DDBJ whole genome shotgun (WGS) entry which is preliminary data.</text>
</comment>
<protein>
    <submittedName>
        <fullName evidence="4">Response regulator</fullName>
    </submittedName>
</protein>
<dbReference type="PANTHER" id="PTHR44591:SF3">
    <property type="entry name" value="RESPONSE REGULATORY DOMAIN-CONTAINING PROTEIN"/>
    <property type="match status" value="1"/>
</dbReference>
<dbReference type="InterPro" id="IPR011006">
    <property type="entry name" value="CheY-like_superfamily"/>
</dbReference>
<dbReference type="Gene3D" id="3.40.50.2300">
    <property type="match status" value="1"/>
</dbReference>